<reference evidence="3 4" key="1">
    <citation type="submission" date="2020-10" db="EMBL/GenBank/DDBJ databases">
        <title>The Coptis chinensis genome and diversification of protoberbering-type alkaloids.</title>
        <authorList>
            <person name="Wang B."/>
            <person name="Shu S."/>
            <person name="Song C."/>
            <person name="Liu Y."/>
        </authorList>
    </citation>
    <scope>NUCLEOTIDE SEQUENCE [LARGE SCALE GENOMIC DNA]</scope>
    <source>
        <strain evidence="3">HL-2020</strain>
        <tissue evidence="3">Leaf</tissue>
    </source>
</reference>
<dbReference type="GO" id="GO:0006357">
    <property type="term" value="P:regulation of transcription by RNA polymerase II"/>
    <property type="evidence" value="ECO:0007669"/>
    <property type="project" value="InterPro"/>
</dbReference>
<feature type="domain" description="KOW" evidence="2">
    <location>
        <begin position="186"/>
        <end position="213"/>
    </location>
</feature>
<evidence type="ECO:0000313" key="4">
    <source>
        <dbReference type="Proteomes" id="UP000631114"/>
    </source>
</evidence>
<sequence length="414" mass="45774">VKGVIYWFRACAFFLSKGKVHNFDALIYILVQTGQICQTIDGLKFKDGYLYKKVSIESISYVDVVPSTDELLKFKPYKKDTSDDAEWLSHLYGEQWKKRLSECSNGATKGSEGTSGSKKGDQFQLHDLVFFGPKDFGVIIGVESDGFQILKYDEVEGAEVLNVELHEINNSSSDKMFSTMDQQMKTISLNDTVRVLEGPFIGKEGIVKHICKSTTFIYDESQLENSGYFCAKSQRCENISNSKRVHHETIGNVFGAPGLEDSTGSPKSPELFKKPWEEKENTLNSHRKGDRDGAFSVGQTLRIRIGPLKGHLCRVVAIYCSDITIKGVLQVGFGLDPKSNRCQEHQQAMDGGFRFNDSLEGGYTSIKNPFDSLVTDDPEKGDDPWGSKATSKKATGNLGQTTGFGGGVGKGLVK</sequence>
<comment type="caution">
    <text evidence="3">The sequence shown here is derived from an EMBL/GenBank/DDBJ whole genome shotgun (WGS) entry which is preliminary data.</text>
</comment>
<proteinExistence type="predicted"/>
<feature type="non-terminal residue" evidence="3">
    <location>
        <position position="1"/>
    </location>
</feature>
<dbReference type="InterPro" id="IPR014722">
    <property type="entry name" value="Rib_uL2_dom2"/>
</dbReference>
<feature type="domain" description="KOW" evidence="2">
    <location>
        <begin position="294"/>
        <end position="321"/>
    </location>
</feature>
<dbReference type="Pfam" id="PF23291">
    <property type="entry name" value="KOW4_SPT5"/>
    <property type="match status" value="1"/>
</dbReference>
<dbReference type="SMART" id="SM00739">
    <property type="entry name" value="KOW"/>
    <property type="match status" value="2"/>
</dbReference>
<gene>
    <name evidence="3" type="ORF">IFM89_000559</name>
</gene>
<dbReference type="Pfam" id="PF23037">
    <property type="entry name" value="KOWx_SPT5"/>
    <property type="match status" value="1"/>
</dbReference>
<dbReference type="OrthoDB" id="28901at2759"/>
<dbReference type="InterPro" id="IPR041977">
    <property type="entry name" value="KOW_Spt5_4"/>
</dbReference>
<dbReference type="InterPro" id="IPR039659">
    <property type="entry name" value="SPT5"/>
</dbReference>
<dbReference type="GO" id="GO:0032784">
    <property type="term" value="P:regulation of DNA-templated transcription elongation"/>
    <property type="evidence" value="ECO:0007669"/>
    <property type="project" value="InterPro"/>
</dbReference>
<feature type="compositionally biased region" description="Gly residues" evidence="1">
    <location>
        <begin position="402"/>
        <end position="414"/>
    </location>
</feature>
<dbReference type="InterPro" id="IPR005824">
    <property type="entry name" value="KOW"/>
</dbReference>
<keyword evidence="4" id="KW-1185">Reference proteome</keyword>
<dbReference type="InterPro" id="IPR041973">
    <property type="entry name" value="KOW_Spt5_1"/>
</dbReference>
<accession>A0A835II09</accession>
<dbReference type="Proteomes" id="UP000631114">
    <property type="component" value="Unassembled WGS sequence"/>
</dbReference>
<organism evidence="3 4">
    <name type="scientific">Coptis chinensis</name>
    <dbReference type="NCBI Taxonomy" id="261450"/>
    <lineage>
        <taxon>Eukaryota</taxon>
        <taxon>Viridiplantae</taxon>
        <taxon>Streptophyta</taxon>
        <taxon>Embryophyta</taxon>
        <taxon>Tracheophyta</taxon>
        <taxon>Spermatophyta</taxon>
        <taxon>Magnoliopsida</taxon>
        <taxon>Ranunculales</taxon>
        <taxon>Ranunculaceae</taxon>
        <taxon>Coptidoideae</taxon>
        <taxon>Coptis</taxon>
    </lineage>
</organism>
<name>A0A835II09_9MAGN</name>
<evidence type="ECO:0000256" key="1">
    <source>
        <dbReference type="SAM" id="MobiDB-lite"/>
    </source>
</evidence>
<dbReference type="Pfam" id="PF23042">
    <property type="entry name" value="KOW1_SPT5"/>
    <property type="match status" value="1"/>
</dbReference>
<dbReference type="GO" id="GO:0006368">
    <property type="term" value="P:transcription elongation by RNA polymerase II"/>
    <property type="evidence" value="ECO:0007669"/>
    <property type="project" value="TreeGrafter"/>
</dbReference>
<protein>
    <recommendedName>
        <fullName evidence="2">KOW domain-containing protein</fullName>
    </recommendedName>
</protein>
<dbReference type="AlphaFoldDB" id="A0A835II09"/>
<evidence type="ECO:0000313" key="3">
    <source>
        <dbReference type="EMBL" id="KAF9618156.1"/>
    </source>
</evidence>
<dbReference type="EMBL" id="JADFTS010000002">
    <property type="protein sequence ID" value="KAF9618156.1"/>
    <property type="molecule type" value="Genomic_DNA"/>
</dbReference>
<dbReference type="PANTHER" id="PTHR11125">
    <property type="entry name" value="SUPPRESSOR OF TY 5"/>
    <property type="match status" value="1"/>
</dbReference>
<evidence type="ECO:0000259" key="2">
    <source>
        <dbReference type="SMART" id="SM00739"/>
    </source>
</evidence>
<dbReference type="Gene3D" id="2.30.30.30">
    <property type="match status" value="1"/>
</dbReference>
<dbReference type="InterPro" id="IPR057936">
    <property type="entry name" value="KOWx_Spt5"/>
</dbReference>
<dbReference type="GO" id="GO:0032044">
    <property type="term" value="C:DSIF complex"/>
    <property type="evidence" value="ECO:0007669"/>
    <property type="project" value="TreeGrafter"/>
</dbReference>
<feature type="region of interest" description="Disordered" evidence="1">
    <location>
        <begin position="370"/>
        <end position="414"/>
    </location>
</feature>
<dbReference type="CDD" id="cd06084">
    <property type="entry name" value="KOW_Spt5_4"/>
    <property type="match status" value="1"/>
</dbReference>
<dbReference type="GO" id="GO:0003729">
    <property type="term" value="F:mRNA binding"/>
    <property type="evidence" value="ECO:0007669"/>
    <property type="project" value="TreeGrafter"/>
</dbReference>
<dbReference type="PANTHER" id="PTHR11125:SF8">
    <property type="entry name" value="PROTEIN RNA-DIRECTED DNA METHYLATION 3"/>
    <property type="match status" value="1"/>
</dbReference>